<dbReference type="InterPro" id="IPR051802">
    <property type="entry name" value="YfhM-like"/>
</dbReference>
<dbReference type="Pfam" id="PF17973">
    <property type="entry name" value="bMG10"/>
    <property type="match status" value="1"/>
</dbReference>
<dbReference type="Gene3D" id="1.25.40.10">
    <property type="entry name" value="Tetratricopeptide repeat domain"/>
    <property type="match status" value="1"/>
</dbReference>
<dbReference type="SUPFAM" id="SSF48452">
    <property type="entry name" value="TPR-like"/>
    <property type="match status" value="1"/>
</dbReference>
<dbReference type="SMART" id="SM00028">
    <property type="entry name" value="TPR"/>
    <property type="match status" value="2"/>
</dbReference>
<dbReference type="GO" id="GO:0005615">
    <property type="term" value="C:extracellular space"/>
    <property type="evidence" value="ECO:0007669"/>
    <property type="project" value="InterPro"/>
</dbReference>
<dbReference type="InterPro" id="IPR001599">
    <property type="entry name" value="Macroglobln_a2"/>
</dbReference>
<keyword evidence="2" id="KW-0732">Signal</keyword>
<feature type="domain" description="Alpha-2-macroglobulin" evidence="5">
    <location>
        <begin position="1107"/>
        <end position="1196"/>
    </location>
</feature>
<dbReference type="SMART" id="SM01359">
    <property type="entry name" value="A2M_N_2"/>
    <property type="match status" value="1"/>
</dbReference>
<protein>
    <submittedName>
        <fullName evidence="6">Uncharacterized protein</fullName>
    </submittedName>
</protein>
<dbReference type="InterPro" id="IPR011625">
    <property type="entry name" value="A2M_N_BRD"/>
</dbReference>
<dbReference type="InterPro" id="IPR011990">
    <property type="entry name" value="TPR-like_helical_dom_sf"/>
</dbReference>
<dbReference type="PROSITE" id="PS50005">
    <property type="entry name" value="TPR"/>
    <property type="match status" value="2"/>
</dbReference>
<proteinExistence type="inferred from homology"/>
<evidence type="ECO:0000259" key="4">
    <source>
        <dbReference type="SMART" id="SM01359"/>
    </source>
</evidence>
<dbReference type="Gene3D" id="2.60.40.1930">
    <property type="match status" value="1"/>
</dbReference>
<dbReference type="SMART" id="SM01360">
    <property type="entry name" value="A2M"/>
    <property type="match status" value="1"/>
</dbReference>
<dbReference type="InterPro" id="IPR041462">
    <property type="entry name" value="Bact_A2M_MG6"/>
</dbReference>
<dbReference type="InterPro" id="IPR047565">
    <property type="entry name" value="Alpha-macroglob_thiol-ester_cl"/>
</dbReference>
<dbReference type="InParanoid" id="A0A2G4YM32"/>
<dbReference type="InterPro" id="IPR026284">
    <property type="entry name" value="A2MG_proteobact"/>
</dbReference>
<dbReference type="InterPro" id="IPR002890">
    <property type="entry name" value="MG2"/>
</dbReference>
<accession>A0A2G4YM32</accession>
<dbReference type="OrthoDB" id="9767116at2"/>
<gene>
    <name evidence="6" type="ORF">CRD36_17640</name>
</gene>
<evidence type="ECO:0000313" key="7">
    <source>
        <dbReference type="Proteomes" id="UP000229730"/>
    </source>
</evidence>
<evidence type="ECO:0000256" key="3">
    <source>
        <dbReference type="PROSITE-ProRule" id="PRU00339"/>
    </source>
</evidence>
<evidence type="ECO:0000256" key="2">
    <source>
        <dbReference type="ARBA" id="ARBA00022729"/>
    </source>
</evidence>
<comment type="similarity">
    <text evidence="1">Belongs to the protease inhibitor I39 (alpha-2-macroglobulin) family. Bacterial alpha-2-macroglobulin subfamily.</text>
</comment>
<keyword evidence="7" id="KW-1185">Reference proteome</keyword>
<dbReference type="Pfam" id="PF11974">
    <property type="entry name" value="bMG3"/>
    <property type="match status" value="1"/>
</dbReference>
<keyword evidence="3" id="KW-0802">TPR repeat</keyword>
<dbReference type="PANTHER" id="PTHR40094">
    <property type="entry name" value="ALPHA-2-MACROGLOBULIN HOMOLOG"/>
    <property type="match status" value="1"/>
</dbReference>
<feature type="repeat" description="TPR" evidence="3">
    <location>
        <begin position="111"/>
        <end position="144"/>
    </location>
</feature>
<dbReference type="PIRSF" id="PIRSF038980">
    <property type="entry name" value="A2M_bac"/>
    <property type="match status" value="1"/>
</dbReference>
<feature type="domain" description="Alpha-2-macroglobulin bait region" evidence="4">
    <location>
        <begin position="883"/>
        <end position="1028"/>
    </location>
</feature>
<evidence type="ECO:0000313" key="6">
    <source>
        <dbReference type="EMBL" id="PHZ83385.1"/>
    </source>
</evidence>
<dbReference type="InterPro" id="IPR019734">
    <property type="entry name" value="TPR_rpt"/>
</dbReference>
<dbReference type="GO" id="GO:0004866">
    <property type="term" value="F:endopeptidase inhibitor activity"/>
    <property type="evidence" value="ECO:0007669"/>
    <property type="project" value="InterPro"/>
</dbReference>
<sequence>MLTAGTHHMLKLIKLILIVALWTPVAVQAQTYTTPPKIDQKYQIPDRSGEAALLLKKIKLLHQRSRALAKGGQADRSVDDLISDLYLPDNVRDFNRTYSQEIDLARNPKNAHSWFSLSRNYSRRGQYEDAATAAFKAYQLEKNSRQRAEILAHMGEVYVELGQLEDGLNILHRSLELSPGDNIQRRITVIKERFFLTISDISVNVEQASPNACIVFSKALKHGQKAEDYVAVTGHKDLDITAKGTQICINGLNYGETYEVTIRKGLKGVEKTILDQDSIRKFTVQDRAPRTSFSQNSYVVSRTRDNVLPVTTVNVDSLELSLYLIPDRNLIHGTQRDFFTRLNQYSTNRISNEEGSLIWQGSVDITGGRNREINTLLPLDDMITDKQNGLYALVATMPGKKDEPEWRLRSRQKATQWLLVSDMGLMTFKGKDGLHVMVRSLESAKPLRKATVTLVARNNKILGTAKSDAQGLAHFPAGLVRGKGGDAPALISAETKAKDYNFLKLDTGYLDLSNRGVGGRSAPGEQDAFLYTDRGVYRPGETVKISALLRDPDSKALGALPLTFKVVKPDGAVLMEKVFTGDALGGYGFDIAIASAAIPGRYTVTSYLADETHALGMVSFQVEDFVPQRIRATLKTDADWIETGTQTEFLLQANFLYGPPASDLKSETRVQINRNPRPYPNYKDFSFGLIQDDFYAKTLPPITRTTDKDGRASLALDLKDLPDTSQPLLVYLQSFVFDVSGRPVDAKSAIPLRLRDVEVGLKKSFTGNLSDGDTATFDVIALDRKGQPVKNRTLAYELIKEDYYYSWYRQGDYWNSRRQITDTMVTTGEIITDETGRATVSHPAADGRYRLQIRDQKGDSAASLRYYVGWWSSGSVPNVPDELELSLKDKTTRSGEKITAFIKAPFAGKLTVMVMNDQLRHSKEYDLPKEGREIEIKVDGDWGPGAYLMATAFRPDAGDVSRLPVRAMGLAWFSIDQAKRKTRVSIEVPDSVLPRQTVTLPLQLDGEAVKGQKVRLTLAAVDEGILGLTNFSSPDPIAHFLSQRRLGMALADLYGRLIKPLDGVRGKLRTGGDAARMFSGLALEKAAMQDASDENAQGVQTKTVKTVALYQRDIQIDETGRGEITLDLPDFNGRLRLMAVAYGEDIVGQGDQELIVRDPVVADILLPRFLSPGDQAETTLSLHNLSGKDRTFTIDLSHATGLSLKGDKRRTITLADGQRFEQVISLKADSTGDSKVALTVTSDGLPAIQREWDIAVRPAQPFVTKRAVAYLGQGDHGMISQDDITGALPGTLSAMLTLTDTPDYNVPDLLDSLYLYPYACGEQTTSRALPLLYYGDDAGKWNKEYDPLTMRRAIDKAIRHLLHLQKHDGSFALWRSTGDTHPWLTAYVFEFLSRAKEQNIEVPTAAYDHARSWLMNYSNQRNSRDLHVMAYVQYVLARVGDIQPSVVRYFADNNGRSIETKLGHGHLAAALKLVGETQASEDFFQRALTTFRPEGSRWRWFHDFGSNMRDSATLAALIAESAPNSERAQRVIEALDKAFDQRAYFSTQEQAWLLLATHSLSQKGGDLHLAINGKALPAHPAPLRYSLKPEAIRHGFDVENRGPQTIRAIQSIRAVPDAPLPPVANGFEISRTFLTLDGKPVDLANIRQNDMLLVVIEGRSVNKIDHEALIVDLLPAGFEIENAAIGGFEGGKDMNFLPAKTNFLYEAARDDRYVAALNLGNYTRKFATSYIVRAVTPGTYQLPAVFVEDMYKPQYHARGDVGRVTIRK</sequence>
<organism evidence="6 7">
    <name type="scientific">Paremcibacter congregatus</name>
    <dbReference type="NCBI Taxonomy" id="2043170"/>
    <lineage>
        <taxon>Bacteria</taxon>
        <taxon>Pseudomonadati</taxon>
        <taxon>Pseudomonadota</taxon>
        <taxon>Alphaproteobacteria</taxon>
        <taxon>Emcibacterales</taxon>
        <taxon>Emcibacteraceae</taxon>
        <taxon>Paremcibacter</taxon>
    </lineage>
</organism>
<dbReference type="InterPro" id="IPR041203">
    <property type="entry name" value="Bact_A2M_MG5"/>
</dbReference>
<dbReference type="InterPro" id="IPR021868">
    <property type="entry name" value="Alpha_2_Macroglob_MG3"/>
</dbReference>
<dbReference type="Gene3D" id="1.50.10.20">
    <property type="match status" value="1"/>
</dbReference>
<dbReference type="InterPro" id="IPR011626">
    <property type="entry name" value="Alpha-macroglobulin_TED"/>
</dbReference>
<dbReference type="CDD" id="cd02891">
    <property type="entry name" value="A2M_like"/>
    <property type="match status" value="1"/>
</dbReference>
<dbReference type="Pfam" id="PF21142">
    <property type="entry name" value="A2M_bMG2"/>
    <property type="match status" value="1"/>
</dbReference>
<dbReference type="PANTHER" id="PTHR40094:SF1">
    <property type="entry name" value="UBIQUITIN DOMAIN-CONTAINING PROTEIN"/>
    <property type="match status" value="1"/>
</dbReference>
<dbReference type="InterPro" id="IPR008930">
    <property type="entry name" value="Terpenoid_cyclase/PrenylTrfase"/>
</dbReference>
<dbReference type="Pfam" id="PF07678">
    <property type="entry name" value="TED_complement"/>
    <property type="match status" value="1"/>
</dbReference>
<dbReference type="SUPFAM" id="SSF48239">
    <property type="entry name" value="Terpenoid cyclases/Protein prenyltransferases"/>
    <property type="match status" value="1"/>
</dbReference>
<dbReference type="Pfam" id="PF17972">
    <property type="entry name" value="bMG5"/>
    <property type="match status" value="1"/>
</dbReference>
<dbReference type="SMART" id="SM01419">
    <property type="entry name" value="Thiol-ester_cl"/>
    <property type="match status" value="1"/>
</dbReference>
<dbReference type="Proteomes" id="UP000229730">
    <property type="component" value="Unassembled WGS sequence"/>
</dbReference>
<dbReference type="InterPro" id="IPR041246">
    <property type="entry name" value="Bact_MG10"/>
</dbReference>
<feature type="repeat" description="TPR" evidence="3">
    <location>
        <begin position="148"/>
        <end position="181"/>
    </location>
</feature>
<dbReference type="Pfam" id="PF01835">
    <property type="entry name" value="MG2"/>
    <property type="match status" value="1"/>
</dbReference>
<name>A0A2G4YM32_9PROT</name>
<evidence type="ECO:0000256" key="1">
    <source>
        <dbReference type="ARBA" id="ARBA00010556"/>
    </source>
</evidence>
<dbReference type="Pfam" id="PF17962">
    <property type="entry name" value="bMG6"/>
    <property type="match status" value="1"/>
</dbReference>
<dbReference type="FunCoup" id="A0A2G4YM32">
    <property type="interactions" value="109"/>
</dbReference>
<dbReference type="EMBL" id="PDEM01000033">
    <property type="protein sequence ID" value="PHZ83385.1"/>
    <property type="molecule type" value="Genomic_DNA"/>
</dbReference>
<reference evidence="6 7" key="1">
    <citation type="submission" date="2017-10" db="EMBL/GenBank/DDBJ databases">
        <title>Frigbacter circumglobatus gen. nov. sp. nov., isolated from sediment cultured in situ.</title>
        <authorList>
            <person name="Zhao Z."/>
        </authorList>
    </citation>
    <scope>NUCLEOTIDE SEQUENCE [LARGE SCALE GENOMIC DNA]</scope>
    <source>
        <strain evidence="6 7">ZYL</strain>
    </source>
</reference>
<evidence type="ECO:0000259" key="5">
    <source>
        <dbReference type="SMART" id="SM01360"/>
    </source>
</evidence>
<dbReference type="InterPro" id="IPR049120">
    <property type="entry name" value="A2M_bMG2"/>
</dbReference>
<dbReference type="Pfam" id="PF00207">
    <property type="entry name" value="A2M"/>
    <property type="match status" value="1"/>
</dbReference>
<dbReference type="Pfam" id="PF07703">
    <property type="entry name" value="A2M_BRD"/>
    <property type="match status" value="1"/>
</dbReference>
<comment type="caution">
    <text evidence="6">The sequence shown here is derived from an EMBL/GenBank/DDBJ whole genome shotgun (WGS) entry which is preliminary data.</text>
</comment>